<dbReference type="Proteomes" id="UP001500879">
    <property type="component" value="Unassembled WGS sequence"/>
</dbReference>
<evidence type="ECO:0000313" key="4">
    <source>
        <dbReference type="Proteomes" id="UP001500879"/>
    </source>
</evidence>
<feature type="transmembrane region" description="Helical" evidence="2">
    <location>
        <begin position="57"/>
        <end position="76"/>
    </location>
</feature>
<sequence length="238" mass="25578">MYGPGFDPGQPQPHRPGRAMVVTIRVIVVAVTVCSLCILSWVPMLRIAIVRRRAQDWGLFWGTLFGSFGLFAWAGTAPKDSAWSNVAVGALLILGTLTVTAYLMADIRHQKELDARRFPVGPAFAAPGHGYPPAPAAGAYPPPHAQQPYGGGTVIAAAQPNPYMTPPEATRFAPPPPVATPPAMARPEPPYISPPPDEPGRRTVARRSPERIRQVRAELDELSDLLRKDAGEKGEGGR</sequence>
<keyword evidence="2" id="KW-0472">Membrane</keyword>
<reference evidence="3 4" key="1">
    <citation type="journal article" date="2019" name="Int. J. Syst. Evol. Microbiol.">
        <title>The Global Catalogue of Microorganisms (GCM) 10K type strain sequencing project: providing services to taxonomists for standard genome sequencing and annotation.</title>
        <authorList>
            <consortium name="The Broad Institute Genomics Platform"/>
            <consortium name="The Broad Institute Genome Sequencing Center for Infectious Disease"/>
            <person name="Wu L."/>
            <person name="Ma J."/>
        </authorList>
    </citation>
    <scope>NUCLEOTIDE SEQUENCE [LARGE SCALE GENOMIC DNA]</scope>
    <source>
        <strain evidence="3 4">JCM 4788</strain>
    </source>
</reference>
<evidence type="ECO:0000256" key="1">
    <source>
        <dbReference type="SAM" id="MobiDB-lite"/>
    </source>
</evidence>
<dbReference type="EMBL" id="BAAABX010000028">
    <property type="protein sequence ID" value="GAA0404600.1"/>
    <property type="molecule type" value="Genomic_DNA"/>
</dbReference>
<protein>
    <recommendedName>
        <fullName evidence="5">Integral membrane protein</fullName>
    </recommendedName>
</protein>
<accession>A0ABN0YPT8</accession>
<feature type="transmembrane region" description="Helical" evidence="2">
    <location>
        <begin position="20"/>
        <end position="45"/>
    </location>
</feature>
<proteinExistence type="predicted"/>
<evidence type="ECO:0000256" key="2">
    <source>
        <dbReference type="SAM" id="Phobius"/>
    </source>
</evidence>
<dbReference type="RefSeq" id="WP_344023634.1">
    <property type="nucleotide sequence ID" value="NZ_BAAABX010000028.1"/>
</dbReference>
<gene>
    <name evidence="3" type="ORF">GCM10010357_26990</name>
</gene>
<evidence type="ECO:0000313" key="3">
    <source>
        <dbReference type="EMBL" id="GAA0404600.1"/>
    </source>
</evidence>
<keyword evidence="2" id="KW-0812">Transmembrane</keyword>
<comment type="caution">
    <text evidence="3">The sequence shown here is derived from an EMBL/GenBank/DDBJ whole genome shotgun (WGS) entry which is preliminary data.</text>
</comment>
<evidence type="ECO:0008006" key="5">
    <source>
        <dbReference type="Google" id="ProtNLM"/>
    </source>
</evidence>
<keyword evidence="4" id="KW-1185">Reference proteome</keyword>
<feature type="region of interest" description="Disordered" evidence="1">
    <location>
        <begin position="165"/>
        <end position="213"/>
    </location>
</feature>
<name>A0ABN0YPT8_9ACTN</name>
<feature type="transmembrane region" description="Helical" evidence="2">
    <location>
        <begin position="82"/>
        <end position="105"/>
    </location>
</feature>
<organism evidence="3 4">
    <name type="scientific">Streptomyces luteireticuli</name>
    <dbReference type="NCBI Taxonomy" id="173858"/>
    <lineage>
        <taxon>Bacteria</taxon>
        <taxon>Bacillati</taxon>
        <taxon>Actinomycetota</taxon>
        <taxon>Actinomycetes</taxon>
        <taxon>Kitasatosporales</taxon>
        <taxon>Streptomycetaceae</taxon>
        <taxon>Streptomyces</taxon>
    </lineage>
</organism>
<feature type="compositionally biased region" description="Pro residues" evidence="1">
    <location>
        <begin position="187"/>
        <end position="197"/>
    </location>
</feature>
<keyword evidence="2" id="KW-1133">Transmembrane helix</keyword>